<gene>
    <name evidence="5" type="ORF">H9735_05530</name>
</gene>
<accession>A0A9D2B9W0</accession>
<dbReference type="PROSITE" id="PS00065">
    <property type="entry name" value="D_2_HYDROXYACID_DH_1"/>
    <property type="match status" value="1"/>
</dbReference>
<dbReference type="InterPro" id="IPR050418">
    <property type="entry name" value="D-iso_2-hydroxyacid_DH_PdxB"/>
</dbReference>
<dbReference type="PANTHER" id="PTHR43761:SF1">
    <property type="entry name" value="D-ISOMER SPECIFIC 2-HYDROXYACID DEHYDROGENASE CATALYTIC DOMAIN-CONTAINING PROTEIN-RELATED"/>
    <property type="match status" value="1"/>
</dbReference>
<sequence length="315" mass="35264">MDTIVVTPRGYAKYGKEEKERLESLGYQVDMNDTGKPLSREVFKEKAKEAAGIIVGVDQLDGELLRQCRNLRGIVKFGVGTDNIDLKTCREMGIGVKRCLGTNSNAVAEYTIGMMFACARNLVSNVEEVKKGNWTKPTGIELRGKKLGIIGFGSIGREVARMALGIGMEIYVYDIADISEDVLHHYEAVQKETNWIFEECDFITLHVPLTNETQHMISEKEFHKMKNTAVLINAARGGIVDEKALWKALKENEIYACASDVFTTEPPKNEEWIKELLSMERFLLTAHIASRSGEAEKAAVKTATDHMLDLLRQES</sequence>
<evidence type="ECO:0000313" key="5">
    <source>
        <dbReference type="EMBL" id="HIX67574.1"/>
    </source>
</evidence>
<dbReference type="GO" id="GO:0006564">
    <property type="term" value="P:L-serine biosynthetic process"/>
    <property type="evidence" value="ECO:0007669"/>
    <property type="project" value="UniProtKB-ARBA"/>
</dbReference>
<dbReference type="SUPFAM" id="SSF52283">
    <property type="entry name" value="Formate/glycerate dehydrogenase catalytic domain-like"/>
    <property type="match status" value="1"/>
</dbReference>
<protein>
    <submittedName>
        <fullName evidence="5">Phosphoglycerate dehydrogenase</fullName>
    </submittedName>
</protein>
<evidence type="ECO:0000256" key="1">
    <source>
        <dbReference type="ARBA" id="ARBA00005854"/>
    </source>
</evidence>
<dbReference type="FunFam" id="3.40.50.720:FF:000041">
    <property type="entry name" value="D-3-phosphoglycerate dehydrogenase"/>
    <property type="match status" value="1"/>
</dbReference>
<dbReference type="PROSITE" id="PS00671">
    <property type="entry name" value="D_2_HYDROXYACID_DH_3"/>
    <property type="match status" value="1"/>
</dbReference>
<reference evidence="5" key="1">
    <citation type="journal article" date="2021" name="PeerJ">
        <title>Extensive microbial diversity within the chicken gut microbiome revealed by metagenomics and culture.</title>
        <authorList>
            <person name="Gilroy R."/>
            <person name="Ravi A."/>
            <person name="Getino M."/>
            <person name="Pursley I."/>
            <person name="Horton D.L."/>
            <person name="Alikhan N.F."/>
            <person name="Baker D."/>
            <person name="Gharbi K."/>
            <person name="Hall N."/>
            <person name="Watson M."/>
            <person name="Adriaenssens E.M."/>
            <person name="Foster-Nyarko E."/>
            <person name="Jarju S."/>
            <person name="Secka A."/>
            <person name="Antonio M."/>
            <person name="Oren A."/>
            <person name="Chaudhuri R.R."/>
            <person name="La Ragione R."/>
            <person name="Hildebrand F."/>
            <person name="Pallen M.J."/>
        </authorList>
    </citation>
    <scope>NUCLEOTIDE SEQUENCE</scope>
    <source>
        <strain evidence="5">CHK191-13928</strain>
    </source>
</reference>
<dbReference type="InterPro" id="IPR036291">
    <property type="entry name" value="NAD(P)-bd_dom_sf"/>
</dbReference>
<keyword evidence="2" id="KW-0560">Oxidoreductase</keyword>
<proteinExistence type="inferred from homology"/>
<dbReference type="GO" id="GO:0004617">
    <property type="term" value="F:phosphoglycerate dehydrogenase activity"/>
    <property type="evidence" value="ECO:0007669"/>
    <property type="project" value="UniProtKB-ARBA"/>
</dbReference>
<evidence type="ECO:0000313" key="6">
    <source>
        <dbReference type="Proteomes" id="UP000886721"/>
    </source>
</evidence>
<dbReference type="PANTHER" id="PTHR43761">
    <property type="entry name" value="D-ISOMER SPECIFIC 2-HYDROXYACID DEHYDROGENASE FAMILY PROTEIN (AFU_ORTHOLOGUE AFUA_1G13630)"/>
    <property type="match status" value="1"/>
</dbReference>
<dbReference type="AlphaFoldDB" id="A0A9D2B9W0"/>
<dbReference type="InterPro" id="IPR029752">
    <property type="entry name" value="D-isomer_DH_CS1"/>
</dbReference>
<feature type="domain" description="D-isomer specific 2-hydroxyacid dehydrogenase NAD-binding" evidence="4">
    <location>
        <begin position="112"/>
        <end position="289"/>
    </location>
</feature>
<name>A0A9D2B9W0_9FIRM</name>
<dbReference type="CDD" id="cd12172">
    <property type="entry name" value="PGDH_like_2"/>
    <property type="match status" value="1"/>
</dbReference>
<dbReference type="Gene3D" id="3.40.50.720">
    <property type="entry name" value="NAD(P)-binding Rossmann-like Domain"/>
    <property type="match status" value="2"/>
</dbReference>
<comment type="similarity">
    <text evidence="1">Belongs to the D-isomer specific 2-hydroxyacid dehydrogenase family.</text>
</comment>
<evidence type="ECO:0000259" key="4">
    <source>
        <dbReference type="Pfam" id="PF02826"/>
    </source>
</evidence>
<dbReference type="GO" id="GO:0051287">
    <property type="term" value="F:NAD binding"/>
    <property type="evidence" value="ECO:0007669"/>
    <property type="project" value="InterPro"/>
</dbReference>
<dbReference type="InterPro" id="IPR006140">
    <property type="entry name" value="D-isomer_DH_NAD-bd"/>
</dbReference>
<dbReference type="InterPro" id="IPR029753">
    <property type="entry name" value="D-isomer_DH_CS"/>
</dbReference>
<reference evidence="5" key="2">
    <citation type="submission" date="2021-04" db="EMBL/GenBank/DDBJ databases">
        <authorList>
            <person name="Gilroy R."/>
        </authorList>
    </citation>
    <scope>NUCLEOTIDE SEQUENCE</scope>
    <source>
        <strain evidence="5">CHK191-13928</strain>
    </source>
</reference>
<organism evidence="5 6">
    <name type="scientific">Candidatus Anaerostipes excrementavium</name>
    <dbReference type="NCBI Taxonomy" id="2838463"/>
    <lineage>
        <taxon>Bacteria</taxon>
        <taxon>Bacillati</taxon>
        <taxon>Bacillota</taxon>
        <taxon>Clostridia</taxon>
        <taxon>Lachnospirales</taxon>
        <taxon>Lachnospiraceae</taxon>
        <taxon>Anaerostipes</taxon>
    </lineage>
</organism>
<dbReference type="Proteomes" id="UP000886721">
    <property type="component" value="Unassembled WGS sequence"/>
</dbReference>
<keyword evidence="3" id="KW-0520">NAD</keyword>
<evidence type="ECO:0000256" key="2">
    <source>
        <dbReference type="ARBA" id="ARBA00023002"/>
    </source>
</evidence>
<dbReference type="GO" id="GO:0047545">
    <property type="term" value="F:(S)-2-hydroxyglutarate dehydrogenase activity"/>
    <property type="evidence" value="ECO:0007669"/>
    <property type="project" value="UniProtKB-ARBA"/>
</dbReference>
<dbReference type="EMBL" id="DXEM01000015">
    <property type="protein sequence ID" value="HIX67574.1"/>
    <property type="molecule type" value="Genomic_DNA"/>
</dbReference>
<dbReference type="Pfam" id="PF02826">
    <property type="entry name" value="2-Hacid_dh_C"/>
    <property type="match status" value="1"/>
</dbReference>
<dbReference type="PROSITE" id="PS00670">
    <property type="entry name" value="D_2_HYDROXYACID_DH_2"/>
    <property type="match status" value="1"/>
</dbReference>
<comment type="caution">
    <text evidence="5">The sequence shown here is derived from an EMBL/GenBank/DDBJ whole genome shotgun (WGS) entry which is preliminary data.</text>
</comment>
<dbReference type="SUPFAM" id="SSF51735">
    <property type="entry name" value="NAD(P)-binding Rossmann-fold domains"/>
    <property type="match status" value="1"/>
</dbReference>
<evidence type="ECO:0000256" key="3">
    <source>
        <dbReference type="ARBA" id="ARBA00023027"/>
    </source>
</evidence>